<evidence type="ECO:0000259" key="1">
    <source>
        <dbReference type="Pfam" id="PF07727"/>
    </source>
</evidence>
<feature type="domain" description="Reverse transcriptase Ty1/copia-type" evidence="1">
    <location>
        <begin position="48"/>
        <end position="274"/>
    </location>
</feature>
<gene>
    <name evidence="3" type="primary">POLX_2542</name>
    <name evidence="2" type="synonym">POLX_1922</name>
    <name evidence="2" type="ORF">AVEN_138433_1</name>
    <name evidence="3" type="ORF">AVEN_158212_1</name>
</gene>
<protein>
    <submittedName>
        <fullName evidence="3">Retrovirus-related Pol polyprotein from transposon TNT 1-94</fullName>
    </submittedName>
</protein>
<comment type="caution">
    <text evidence="3">The sequence shown here is derived from an EMBL/GenBank/DDBJ whole genome shotgun (WGS) entry which is preliminary data.</text>
</comment>
<dbReference type="InterPro" id="IPR043502">
    <property type="entry name" value="DNA/RNA_pol_sf"/>
</dbReference>
<dbReference type="PANTHER" id="PTHR11439">
    <property type="entry name" value="GAG-POL-RELATED RETROTRANSPOSON"/>
    <property type="match status" value="1"/>
</dbReference>
<sequence length="414" mass="48580">MKAVAVCHQNDYENIVIPKNYDQAIKSRYKDKWLEAMQEELQTMKDRKVWESQELTNKSRVSGCRWVFSIKRDDKNKIKCFKARLVAQGFKQRKGESFDEVYSPVVNFGIIRFFFAILVCLNKWLHLQCDVKCAYLYAPFKEQIFMKQPPGFEQNPNLVCRLQKALYGLHQSGRTWYFEIHRTLGELGFKKFNCCNGAYVFNKYVVLLLYVDDIILFGKTQSWIYKAVNLLKRKFDLKILNKTKRLLGVEFLEDNINLYIHKSEYICKLCKSYEKYKFPVSSLPISKGVIFSKTQCPQNNSELEEMSKIPYRSLVGSLSFLAGRTRPDISYAINIFSQFQENPGITHWKGLLELLGYVNITKDLRLNLLNIQDLNLTAYSDVDFANNRDDRICMNGQIVFIDQVPVTWRSFKQK</sequence>
<keyword evidence="4" id="KW-1185">Reference proteome</keyword>
<dbReference type="SUPFAM" id="SSF56672">
    <property type="entry name" value="DNA/RNA polymerases"/>
    <property type="match status" value="1"/>
</dbReference>
<organism evidence="3 4">
    <name type="scientific">Araneus ventricosus</name>
    <name type="common">Orbweaver spider</name>
    <name type="synonym">Epeira ventricosa</name>
    <dbReference type="NCBI Taxonomy" id="182803"/>
    <lineage>
        <taxon>Eukaryota</taxon>
        <taxon>Metazoa</taxon>
        <taxon>Ecdysozoa</taxon>
        <taxon>Arthropoda</taxon>
        <taxon>Chelicerata</taxon>
        <taxon>Arachnida</taxon>
        <taxon>Araneae</taxon>
        <taxon>Araneomorphae</taxon>
        <taxon>Entelegynae</taxon>
        <taxon>Araneoidea</taxon>
        <taxon>Araneidae</taxon>
        <taxon>Araneus</taxon>
    </lineage>
</organism>
<proteinExistence type="predicted"/>
<dbReference type="InterPro" id="IPR013103">
    <property type="entry name" value="RVT_2"/>
</dbReference>
<dbReference type="GO" id="GO:0071897">
    <property type="term" value="P:DNA biosynthetic process"/>
    <property type="evidence" value="ECO:0007669"/>
    <property type="project" value="UniProtKB-ARBA"/>
</dbReference>
<dbReference type="EMBL" id="BGPR01033439">
    <property type="protein sequence ID" value="GBO07368.1"/>
    <property type="molecule type" value="Genomic_DNA"/>
</dbReference>
<dbReference type="AlphaFoldDB" id="A0A4Y2U2Z2"/>
<evidence type="ECO:0000313" key="4">
    <source>
        <dbReference type="Proteomes" id="UP000499080"/>
    </source>
</evidence>
<evidence type="ECO:0000313" key="2">
    <source>
        <dbReference type="EMBL" id="GBO07368.1"/>
    </source>
</evidence>
<dbReference type="EMBL" id="BGPR01033440">
    <property type="protein sequence ID" value="GBO07369.1"/>
    <property type="molecule type" value="Genomic_DNA"/>
</dbReference>
<dbReference type="PANTHER" id="PTHR11439:SF463">
    <property type="entry name" value="REVERSE TRANSCRIPTASE TY1_COPIA-TYPE DOMAIN-CONTAINING PROTEIN"/>
    <property type="match status" value="1"/>
</dbReference>
<name>A0A4Y2U2Z2_ARAVE</name>
<dbReference type="Proteomes" id="UP000499080">
    <property type="component" value="Unassembled WGS sequence"/>
</dbReference>
<reference evidence="3 4" key="1">
    <citation type="journal article" date="2019" name="Sci. Rep.">
        <title>Orb-weaving spider Araneus ventricosus genome elucidates the spidroin gene catalogue.</title>
        <authorList>
            <person name="Kono N."/>
            <person name="Nakamura H."/>
            <person name="Ohtoshi R."/>
            <person name="Moran D.A.P."/>
            <person name="Shinohara A."/>
            <person name="Yoshida Y."/>
            <person name="Fujiwara M."/>
            <person name="Mori M."/>
            <person name="Tomita M."/>
            <person name="Arakawa K."/>
        </authorList>
    </citation>
    <scope>NUCLEOTIDE SEQUENCE [LARGE SCALE GENOMIC DNA]</scope>
</reference>
<evidence type="ECO:0000313" key="3">
    <source>
        <dbReference type="EMBL" id="GBO07369.1"/>
    </source>
</evidence>
<dbReference type="Pfam" id="PF07727">
    <property type="entry name" value="RVT_2"/>
    <property type="match status" value="1"/>
</dbReference>
<accession>A0A4Y2U2Z2</accession>